<evidence type="ECO:0000256" key="1">
    <source>
        <dbReference type="ARBA" id="ARBA00004496"/>
    </source>
</evidence>
<dbReference type="EMBL" id="VWRR01000016">
    <property type="protein sequence ID" value="KAF6001040.1"/>
    <property type="molecule type" value="Genomic_DNA"/>
</dbReference>
<dbReference type="AlphaFoldDB" id="A0A7J7IE72"/>
<comment type="subcellular location">
    <subcellularLocation>
        <location evidence="1">Cytoplasm</location>
    </subcellularLocation>
</comment>
<evidence type="ECO:0000256" key="7">
    <source>
        <dbReference type="ARBA" id="ARBA00022741"/>
    </source>
</evidence>
<dbReference type="GO" id="GO:0002949">
    <property type="term" value="P:tRNA threonylcarbamoyladenosine modification"/>
    <property type="evidence" value="ECO:0007669"/>
    <property type="project" value="InterPro"/>
</dbReference>
<keyword evidence="12" id="KW-1185">Reference proteome</keyword>
<dbReference type="SUPFAM" id="SSF52540">
    <property type="entry name" value="P-loop containing nucleoside triphosphate hydrolases"/>
    <property type="match status" value="1"/>
</dbReference>
<keyword evidence="6" id="KW-0479">Metal-binding</keyword>
<dbReference type="GO" id="GO:0046872">
    <property type="term" value="F:metal ion binding"/>
    <property type="evidence" value="ECO:0007669"/>
    <property type="project" value="UniProtKB-KW"/>
</dbReference>
<keyword evidence="9" id="KW-0460">Magnesium</keyword>
<evidence type="ECO:0000256" key="6">
    <source>
        <dbReference type="ARBA" id="ARBA00022723"/>
    </source>
</evidence>
<dbReference type="OrthoDB" id="2878at2759"/>
<sequence>MSFLGRPFIGFLSLAQKLLRRAPPARRLCSATARMQPRVRLNEQGSIVKQVGERHFNLPTPQETWLLGSVLARIARPGDVLLLRGSLGAGKTTLARGFVQTFMDDLDLDVVSPTYLLDLSYPDYEGRAIVPGATVHHLDLYRLGSAEERPIVDFDEIFSKHICLVEWPERLGKHSTPDEYLSILLSFVSEAEGPRNAKLSGFSHEKSRANPRWSQKRIDQIEWLESP</sequence>
<evidence type="ECO:0000256" key="5">
    <source>
        <dbReference type="ARBA" id="ARBA00022694"/>
    </source>
</evidence>
<evidence type="ECO:0000256" key="8">
    <source>
        <dbReference type="ARBA" id="ARBA00022840"/>
    </source>
</evidence>
<comment type="caution">
    <text evidence="11">The sequence shown here is derived from an EMBL/GenBank/DDBJ whole genome shotgun (WGS) entry which is preliminary data.</text>
</comment>
<dbReference type="GO" id="GO:0005737">
    <property type="term" value="C:cytoplasm"/>
    <property type="evidence" value="ECO:0007669"/>
    <property type="project" value="UniProtKB-SubCell"/>
</dbReference>
<dbReference type="Pfam" id="PF02367">
    <property type="entry name" value="TsaE"/>
    <property type="match status" value="1"/>
</dbReference>
<organism evidence="11 12">
    <name type="scientific">Cyanidiococcus yangmingshanensis</name>
    <dbReference type="NCBI Taxonomy" id="2690220"/>
    <lineage>
        <taxon>Eukaryota</taxon>
        <taxon>Rhodophyta</taxon>
        <taxon>Bangiophyceae</taxon>
        <taxon>Cyanidiales</taxon>
        <taxon>Cyanidiaceae</taxon>
        <taxon>Cyanidiococcus</taxon>
    </lineage>
</organism>
<dbReference type="PANTHER" id="PTHR33540:SF2">
    <property type="entry name" value="TRNA THREONYLCARBAMOYLADENOSINE BIOSYNTHESIS PROTEIN TSAE"/>
    <property type="match status" value="1"/>
</dbReference>
<reference evidence="11 12" key="1">
    <citation type="journal article" date="2020" name="J. Phycol.">
        <title>Comparative genome analysis reveals Cyanidiococcus gen. nov., a new extremophilic red algal genus sister to Cyanidioschyzon (Cyanidioschyzonaceae, Rhodophyta).</title>
        <authorList>
            <person name="Liu S.-L."/>
            <person name="Chiang Y.-R."/>
            <person name="Yoon H.S."/>
            <person name="Fu H.-Y."/>
        </authorList>
    </citation>
    <scope>NUCLEOTIDE SEQUENCE [LARGE SCALE GENOMIC DNA]</scope>
    <source>
        <strain evidence="11 12">THAL066</strain>
    </source>
</reference>
<dbReference type="InterPro" id="IPR027417">
    <property type="entry name" value="P-loop_NTPase"/>
</dbReference>
<evidence type="ECO:0000313" key="11">
    <source>
        <dbReference type="EMBL" id="KAF6001040.1"/>
    </source>
</evidence>
<evidence type="ECO:0000313" key="12">
    <source>
        <dbReference type="Proteomes" id="UP000530660"/>
    </source>
</evidence>
<evidence type="ECO:0000256" key="9">
    <source>
        <dbReference type="ARBA" id="ARBA00022842"/>
    </source>
</evidence>
<dbReference type="NCBIfam" id="TIGR00150">
    <property type="entry name" value="T6A_YjeE"/>
    <property type="match status" value="1"/>
</dbReference>
<evidence type="ECO:0000256" key="3">
    <source>
        <dbReference type="ARBA" id="ARBA00019010"/>
    </source>
</evidence>
<evidence type="ECO:0000256" key="4">
    <source>
        <dbReference type="ARBA" id="ARBA00022490"/>
    </source>
</evidence>
<gene>
    <name evidence="11" type="ORF">F1559_001788</name>
</gene>
<dbReference type="Gene3D" id="3.40.50.300">
    <property type="entry name" value="P-loop containing nucleotide triphosphate hydrolases"/>
    <property type="match status" value="1"/>
</dbReference>
<keyword evidence="7" id="KW-0547">Nucleotide-binding</keyword>
<evidence type="ECO:0000256" key="2">
    <source>
        <dbReference type="ARBA" id="ARBA00007599"/>
    </source>
</evidence>
<dbReference type="PANTHER" id="PTHR33540">
    <property type="entry name" value="TRNA THREONYLCARBAMOYLADENOSINE BIOSYNTHESIS PROTEIN TSAE"/>
    <property type="match status" value="1"/>
</dbReference>
<dbReference type="InterPro" id="IPR003442">
    <property type="entry name" value="T6A_TsaE"/>
</dbReference>
<keyword evidence="4" id="KW-0963">Cytoplasm</keyword>
<dbReference type="GO" id="GO:0005524">
    <property type="term" value="F:ATP binding"/>
    <property type="evidence" value="ECO:0007669"/>
    <property type="project" value="UniProtKB-KW"/>
</dbReference>
<comment type="similarity">
    <text evidence="2">Belongs to the TsaE family.</text>
</comment>
<dbReference type="Proteomes" id="UP000530660">
    <property type="component" value="Unassembled WGS sequence"/>
</dbReference>
<keyword evidence="8" id="KW-0067">ATP-binding</keyword>
<protein>
    <recommendedName>
        <fullName evidence="3">tRNA threonylcarbamoyladenosine biosynthesis protein TsaE</fullName>
    </recommendedName>
    <alternativeName>
        <fullName evidence="10">t(6)A37 threonylcarbamoyladenosine biosynthesis protein TsaE</fullName>
    </alternativeName>
</protein>
<proteinExistence type="inferred from homology"/>
<evidence type="ECO:0000256" key="10">
    <source>
        <dbReference type="ARBA" id="ARBA00032441"/>
    </source>
</evidence>
<accession>A0A7J7IE72</accession>
<name>A0A7J7IE72_9RHOD</name>
<keyword evidence="5" id="KW-0819">tRNA processing</keyword>